<name>A0ACD3A4G1_9AGAR</name>
<evidence type="ECO:0000313" key="1">
    <source>
        <dbReference type="EMBL" id="TFK60541.1"/>
    </source>
</evidence>
<organism evidence="1 2">
    <name type="scientific">Pluteus cervinus</name>
    <dbReference type="NCBI Taxonomy" id="181527"/>
    <lineage>
        <taxon>Eukaryota</taxon>
        <taxon>Fungi</taxon>
        <taxon>Dikarya</taxon>
        <taxon>Basidiomycota</taxon>
        <taxon>Agaricomycotina</taxon>
        <taxon>Agaricomycetes</taxon>
        <taxon>Agaricomycetidae</taxon>
        <taxon>Agaricales</taxon>
        <taxon>Pluteineae</taxon>
        <taxon>Pluteaceae</taxon>
        <taxon>Pluteus</taxon>
    </lineage>
</organism>
<reference evidence="1 2" key="1">
    <citation type="journal article" date="2019" name="Nat. Ecol. Evol.">
        <title>Megaphylogeny resolves global patterns of mushroom evolution.</title>
        <authorList>
            <person name="Varga T."/>
            <person name="Krizsan K."/>
            <person name="Foldi C."/>
            <person name="Dima B."/>
            <person name="Sanchez-Garcia M."/>
            <person name="Sanchez-Ramirez S."/>
            <person name="Szollosi G.J."/>
            <person name="Szarkandi J.G."/>
            <person name="Papp V."/>
            <person name="Albert L."/>
            <person name="Andreopoulos W."/>
            <person name="Angelini C."/>
            <person name="Antonin V."/>
            <person name="Barry K.W."/>
            <person name="Bougher N.L."/>
            <person name="Buchanan P."/>
            <person name="Buyck B."/>
            <person name="Bense V."/>
            <person name="Catcheside P."/>
            <person name="Chovatia M."/>
            <person name="Cooper J."/>
            <person name="Damon W."/>
            <person name="Desjardin D."/>
            <person name="Finy P."/>
            <person name="Geml J."/>
            <person name="Haridas S."/>
            <person name="Hughes K."/>
            <person name="Justo A."/>
            <person name="Karasinski D."/>
            <person name="Kautmanova I."/>
            <person name="Kiss B."/>
            <person name="Kocsube S."/>
            <person name="Kotiranta H."/>
            <person name="LaButti K.M."/>
            <person name="Lechner B.E."/>
            <person name="Liimatainen K."/>
            <person name="Lipzen A."/>
            <person name="Lukacs Z."/>
            <person name="Mihaltcheva S."/>
            <person name="Morgado L.N."/>
            <person name="Niskanen T."/>
            <person name="Noordeloos M.E."/>
            <person name="Ohm R.A."/>
            <person name="Ortiz-Santana B."/>
            <person name="Ovrebo C."/>
            <person name="Racz N."/>
            <person name="Riley R."/>
            <person name="Savchenko A."/>
            <person name="Shiryaev A."/>
            <person name="Soop K."/>
            <person name="Spirin V."/>
            <person name="Szebenyi C."/>
            <person name="Tomsovsky M."/>
            <person name="Tulloss R.E."/>
            <person name="Uehling J."/>
            <person name="Grigoriev I.V."/>
            <person name="Vagvolgyi C."/>
            <person name="Papp T."/>
            <person name="Martin F.M."/>
            <person name="Miettinen O."/>
            <person name="Hibbett D.S."/>
            <person name="Nagy L.G."/>
        </authorList>
    </citation>
    <scope>NUCLEOTIDE SEQUENCE [LARGE SCALE GENOMIC DNA]</scope>
    <source>
        <strain evidence="1 2">NL-1719</strain>
    </source>
</reference>
<gene>
    <name evidence="1" type="ORF">BDN72DRAFT_850447</name>
</gene>
<evidence type="ECO:0000313" key="2">
    <source>
        <dbReference type="Proteomes" id="UP000308600"/>
    </source>
</evidence>
<sequence length="54" mass="5813">MALVILTPPTAVPTYAVPSLSIYFSVQLGAYVLLRLKPCVGLRVIGQEVIPNMV</sequence>
<accession>A0ACD3A4G1</accession>
<proteinExistence type="predicted"/>
<dbReference type="EMBL" id="ML208761">
    <property type="protein sequence ID" value="TFK60541.1"/>
    <property type="molecule type" value="Genomic_DNA"/>
</dbReference>
<protein>
    <submittedName>
        <fullName evidence="1">Uncharacterized protein</fullName>
    </submittedName>
</protein>
<keyword evidence="2" id="KW-1185">Reference proteome</keyword>
<dbReference type="Proteomes" id="UP000308600">
    <property type="component" value="Unassembled WGS sequence"/>
</dbReference>